<dbReference type="AlphaFoldDB" id="A0AAD9H7C7"/>
<feature type="compositionally biased region" description="Basic and acidic residues" evidence="1">
    <location>
        <begin position="63"/>
        <end position="75"/>
    </location>
</feature>
<keyword evidence="4" id="KW-1185">Reference proteome</keyword>
<evidence type="ECO:0000313" key="4">
    <source>
        <dbReference type="Proteomes" id="UP001232148"/>
    </source>
</evidence>
<evidence type="ECO:0000256" key="1">
    <source>
        <dbReference type="SAM" id="MobiDB-lite"/>
    </source>
</evidence>
<keyword evidence="2" id="KW-0472">Membrane</keyword>
<feature type="transmembrane region" description="Helical" evidence="2">
    <location>
        <begin position="31"/>
        <end position="50"/>
    </location>
</feature>
<evidence type="ECO:0000256" key="2">
    <source>
        <dbReference type="SAM" id="Phobius"/>
    </source>
</evidence>
<dbReference type="Proteomes" id="UP001232148">
    <property type="component" value="Unassembled WGS sequence"/>
</dbReference>
<sequence>MYTTYSASIGDGEESGASTAHAIAAIGRTEIIIFLGSTEVWVVDISWLFSEGGRKRRKRRKRKEGEGKKESYPVS</sequence>
<dbReference type="EMBL" id="MU842994">
    <property type="protein sequence ID" value="KAK2023590.1"/>
    <property type="molecule type" value="Genomic_DNA"/>
</dbReference>
<accession>A0AAD9H7C7</accession>
<evidence type="ECO:0000313" key="3">
    <source>
        <dbReference type="EMBL" id="KAK2023590.1"/>
    </source>
</evidence>
<keyword evidence="2" id="KW-0812">Transmembrane</keyword>
<organism evidence="3 4">
    <name type="scientific">Colletotrichum zoysiae</name>
    <dbReference type="NCBI Taxonomy" id="1216348"/>
    <lineage>
        <taxon>Eukaryota</taxon>
        <taxon>Fungi</taxon>
        <taxon>Dikarya</taxon>
        <taxon>Ascomycota</taxon>
        <taxon>Pezizomycotina</taxon>
        <taxon>Sordariomycetes</taxon>
        <taxon>Hypocreomycetidae</taxon>
        <taxon>Glomerellales</taxon>
        <taxon>Glomerellaceae</taxon>
        <taxon>Colletotrichum</taxon>
        <taxon>Colletotrichum graminicola species complex</taxon>
    </lineage>
</organism>
<name>A0AAD9H7C7_9PEZI</name>
<gene>
    <name evidence="3" type="ORF">LX32DRAFT_644458</name>
</gene>
<reference evidence="3" key="1">
    <citation type="submission" date="2021-06" db="EMBL/GenBank/DDBJ databases">
        <title>Comparative genomics, transcriptomics and evolutionary studies reveal genomic signatures of adaptation to plant cell wall in hemibiotrophic fungi.</title>
        <authorList>
            <consortium name="DOE Joint Genome Institute"/>
            <person name="Baroncelli R."/>
            <person name="Diaz J.F."/>
            <person name="Benocci T."/>
            <person name="Peng M."/>
            <person name="Battaglia E."/>
            <person name="Haridas S."/>
            <person name="Andreopoulos W."/>
            <person name="Labutti K."/>
            <person name="Pangilinan J."/>
            <person name="Floch G.L."/>
            <person name="Makela M.R."/>
            <person name="Henrissat B."/>
            <person name="Grigoriev I.V."/>
            <person name="Crouch J.A."/>
            <person name="De Vries R.P."/>
            <person name="Sukno S.A."/>
            <person name="Thon M.R."/>
        </authorList>
    </citation>
    <scope>NUCLEOTIDE SEQUENCE</scope>
    <source>
        <strain evidence="3">MAFF235873</strain>
    </source>
</reference>
<keyword evidence="2" id="KW-1133">Transmembrane helix</keyword>
<comment type="caution">
    <text evidence="3">The sequence shown here is derived from an EMBL/GenBank/DDBJ whole genome shotgun (WGS) entry which is preliminary data.</text>
</comment>
<proteinExistence type="predicted"/>
<feature type="region of interest" description="Disordered" evidence="1">
    <location>
        <begin position="52"/>
        <end position="75"/>
    </location>
</feature>
<protein>
    <submittedName>
        <fullName evidence="3">Uncharacterized protein</fullName>
    </submittedName>
</protein>